<dbReference type="STRING" id="1122204.SAMN05421781_2711"/>
<sequence>MNIAIAGGSGYVGSALTGYLEQMGHHIYILTRNSQNKKNSENITFIEWMNPGSKPEYELPPVDAFINLAGASIAQRWTEQNKEDILNSRIDSTREVVRIFKASSHKPEVLVSASAVAFYGMSEEAEFTEESPKGEPSFLQDVAVRWENEAEKAEELGIRVVKARMGLVLQEFTPPLVSVYKMFGGGTIGSGRQWFSWIHLRDAVEMLLFAATTKDIKGALNITAPEPAQMETLGLEIAKVTGRPHWLSVPSFIIEKMLGEMSVMILGGQKVIPQRSMDHGFSFHFPSLQPALINILKE</sequence>
<name>A0A1H2X8R5_9BACI</name>
<reference evidence="4 5" key="1">
    <citation type="submission" date="2016-10" db="EMBL/GenBank/DDBJ databases">
        <authorList>
            <person name="de Groot N.N."/>
        </authorList>
    </citation>
    <scope>NUCLEOTIDE SEQUENCE [LARGE SCALE GENOMIC DNA]</scope>
    <source>
        <strain evidence="4 5">DSM 23126</strain>
    </source>
</reference>
<evidence type="ECO:0000259" key="3">
    <source>
        <dbReference type="Pfam" id="PF08338"/>
    </source>
</evidence>
<dbReference type="PANTHER" id="PTHR11092:SF0">
    <property type="entry name" value="EPIMERASE FAMILY PROTEIN SDR39U1"/>
    <property type="match status" value="1"/>
</dbReference>
<keyword evidence="5" id="KW-1185">Reference proteome</keyword>
<dbReference type="InterPro" id="IPR013549">
    <property type="entry name" value="DUF1731"/>
</dbReference>
<dbReference type="NCBIfam" id="TIGR01777">
    <property type="entry name" value="yfcH"/>
    <property type="match status" value="1"/>
</dbReference>
<evidence type="ECO:0008006" key="6">
    <source>
        <dbReference type="Google" id="ProtNLM"/>
    </source>
</evidence>
<dbReference type="InterPro" id="IPR001509">
    <property type="entry name" value="Epimerase_deHydtase"/>
</dbReference>
<comment type="similarity">
    <text evidence="1">Belongs to the NAD(P)-dependent epimerase/dehydratase family. SDR39U1 subfamily.</text>
</comment>
<dbReference type="Pfam" id="PF08338">
    <property type="entry name" value="DUF1731"/>
    <property type="match status" value="1"/>
</dbReference>
<dbReference type="AlphaFoldDB" id="A0A1H2X8R5"/>
<accession>A0A1H2X8R5</accession>
<feature type="domain" description="DUF1731" evidence="3">
    <location>
        <begin position="249"/>
        <end position="294"/>
    </location>
</feature>
<dbReference type="PANTHER" id="PTHR11092">
    <property type="entry name" value="SUGAR NUCLEOTIDE EPIMERASE RELATED"/>
    <property type="match status" value="1"/>
</dbReference>
<dbReference type="SUPFAM" id="SSF51735">
    <property type="entry name" value="NAD(P)-binding Rossmann-fold domains"/>
    <property type="match status" value="1"/>
</dbReference>
<protein>
    <recommendedName>
        <fullName evidence="6">TIGR01777 family protein</fullName>
    </recommendedName>
</protein>
<feature type="domain" description="NAD-dependent epimerase/dehydratase" evidence="2">
    <location>
        <begin position="3"/>
        <end position="222"/>
    </location>
</feature>
<organism evidence="4 5">
    <name type="scientific">Marinococcus luteus</name>
    <dbReference type="NCBI Taxonomy" id="1122204"/>
    <lineage>
        <taxon>Bacteria</taxon>
        <taxon>Bacillati</taxon>
        <taxon>Bacillota</taxon>
        <taxon>Bacilli</taxon>
        <taxon>Bacillales</taxon>
        <taxon>Bacillaceae</taxon>
        <taxon>Marinococcus</taxon>
    </lineage>
</organism>
<dbReference type="EMBL" id="FNNC01000006">
    <property type="protein sequence ID" value="SDW89187.1"/>
    <property type="molecule type" value="Genomic_DNA"/>
</dbReference>
<evidence type="ECO:0000313" key="5">
    <source>
        <dbReference type="Proteomes" id="UP000199488"/>
    </source>
</evidence>
<gene>
    <name evidence="4" type="ORF">SAMN05421781_2711</name>
</gene>
<dbReference type="RefSeq" id="WP_091616155.1">
    <property type="nucleotide sequence ID" value="NZ_FNNC01000006.1"/>
</dbReference>
<dbReference type="OrthoDB" id="9801773at2"/>
<dbReference type="Pfam" id="PF01370">
    <property type="entry name" value="Epimerase"/>
    <property type="match status" value="1"/>
</dbReference>
<proteinExistence type="inferred from homology"/>
<evidence type="ECO:0000313" key="4">
    <source>
        <dbReference type="EMBL" id="SDW89187.1"/>
    </source>
</evidence>
<dbReference type="InterPro" id="IPR036291">
    <property type="entry name" value="NAD(P)-bd_dom_sf"/>
</dbReference>
<evidence type="ECO:0000259" key="2">
    <source>
        <dbReference type="Pfam" id="PF01370"/>
    </source>
</evidence>
<dbReference type="Proteomes" id="UP000199488">
    <property type="component" value="Unassembled WGS sequence"/>
</dbReference>
<dbReference type="InterPro" id="IPR010099">
    <property type="entry name" value="SDR39U1"/>
</dbReference>
<evidence type="ECO:0000256" key="1">
    <source>
        <dbReference type="ARBA" id="ARBA00009353"/>
    </source>
</evidence>
<dbReference type="Gene3D" id="3.40.50.720">
    <property type="entry name" value="NAD(P)-binding Rossmann-like Domain"/>
    <property type="match status" value="1"/>
</dbReference>